<sequence length="178" mass="20751">MNDNIVYDNQFNANEWYSIALMVIGLAAIRFFPRSFSPLQTTFNLLIGITFGLVFDHTIAIPPFDLYDFGDQSKYQLFDIISYAMYMPFGYWFIYWHERMRVGGLLTIVYIFVWAWLGVAVETAGVYVGMFHYKADYRLAYSFPIYLLLQSIHLGLYRMAFSRTRLNRAPPKSPTGPP</sequence>
<feature type="transmembrane region" description="Helical" evidence="1">
    <location>
        <begin position="16"/>
        <end position="33"/>
    </location>
</feature>
<dbReference type="EMBL" id="JACVVD010000017">
    <property type="protein sequence ID" value="MBD0384198.1"/>
    <property type="molecule type" value="Genomic_DNA"/>
</dbReference>
<evidence type="ECO:0000313" key="3">
    <source>
        <dbReference type="Proteomes" id="UP000650466"/>
    </source>
</evidence>
<keyword evidence="1" id="KW-1133">Transmembrane helix</keyword>
<feature type="transmembrane region" description="Helical" evidence="1">
    <location>
        <begin position="76"/>
        <end position="96"/>
    </location>
</feature>
<evidence type="ECO:0000256" key="1">
    <source>
        <dbReference type="SAM" id="Phobius"/>
    </source>
</evidence>
<protein>
    <submittedName>
        <fullName evidence="2">Uncharacterized protein</fullName>
    </submittedName>
</protein>
<name>A0A926KVR4_9BACL</name>
<comment type="caution">
    <text evidence="2">The sequence shown here is derived from an EMBL/GenBank/DDBJ whole genome shotgun (WGS) entry which is preliminary data.</text>
</comment>
<accession>A0A926KVR4</accession>
<reference evidence="2" key="1">
    <citation type="submission" date="2020-09" db="EMBL/GenBank/DDBJ databases">
        <title>Draft Genome Sequence of Paenibacillus sp. WST5.</title>
        <authorList>
            <person name="Bao Z."/>
        </authorList>
    </citation>
    <scope>NUCLEOTIDE SEQUENCE</scope>
    <source>
        <strain evidence="2">WST5</strain>
    </source>
</reference>
<evidence type="ECO:0000313" key="2">
    <source>
        <dbReference type="EMBL" id="MBD0384198.1"/>
    </source>
</evidence>
<dbReference type="AlphaFoldDB" id="A0A926KVR4"/>
<dbReference type="RefSeq" id="WP_188177979.1">
    <property type="nucleotide sequence ID" value="NZ_JACVVD010000017.1"/>
</dbReference>
<feature type="transmembrane region" description="Helical" evidence="1">
    <location>
        <begin position="108"/>
        <end position="133"/>
    </location>
</feature>
<keyword evidence="3" id="KW-1185">Reference proteome</keyword>
<keyword evidence="1" id="KW-0472">Membrane</keyword>
<dbReference type="Proteomes" id="UP000650466">
    <property type="component" value="Unassembled WGS sequence"/>
</dbReference>
<gene>
    <name evidence="2" type="ORF">ICC18_29545</name>
</gene>
<feature type="transmembrane region" description="Helical" evidence="1">
    <location>
        <begin position="45"/>
        <end position="64"/>
    </location>
</feature>
<proteinExistence type="predicted"/>
<feature type="transmembrane region" description="Helical" evidence="1">
    <location>
        <begin position="139"/>
        <end position="157"/>
    </location>
</feature>
<keyword evidence="1" id="KW-0812">Transmembrane</keyword>
<organism evidence="2 3">
    <name type="scientific">Paenibacillus sedimenti</name>
    <dbReference type="NCBI Taxonomy" id="2770274"/>
    <lineage>
        <taxon>Bacteria</taxon>
        <taxon>Bacillati</taxon>
        <taxon>Bacillota</taxon>
        <taxon>Bacilli</taxon>
        <taxon>Bacillales</taxon>
        <taxon>Paenibacillaceae</taxon>
        <taxon>Paenibacillus</taxon>
    </lineage>
</organism>